<accession>A0AAV6TP80</accession>
<feature type="domain" description="Ig-like" evidence="3">
    <location>
        <begin position="373"/>
        <end position="469"/>
    </location>
</feature>
<keyword evidence="2" id="KW-1015">Disulfide bond</keyword>
<dbReference type="PANTHER" id="PTHR44170">
    <property type="entry name" value="PROTEIN SIDEKICK"/>
    <property type="match status" value="1"/>
</dbReference>
<dbReference type="Pfam" id="PF07679">
    <property type="entry name" value="I-set"/>
    <property type="match status" value="3"/>
</dbReference>
<dbReference type="InterPro" id="IPR003599">
    <property type="entry name" value="Ig_sub"/>
</dbReference>
<keyword evidence="1" id="KW-0677">Repeat</keyword>
<organism evidence="4 5">
    <name type="scientific">Oedothorax gibbosus</name>
    <dbReference type="NCBI Taxonomy" id="931172"/>
    <lineage>
        <taxon>Eukaryota</taxon>
        <taxon>Metazoa</taxon>
        <taxon>Ecdysozoa</taxon>
        <taxon>Arthropoda</taxon>
        <taxon>Chelicerata</taxon>
        <taxon>Arachnida</taxon>
        <taxon>Araneae</taxon>
        <taxon>Araneomorphae</taxon>
        <taxon>Entelegynae</taxon>
        <taxon>Araneoidea</taxon>
        <taxon>Linyphiidae</taxon>
        <taxon>Erigoninae</taxon>
        <taxon>Oedothorax</taxon>
    </lineage>
</organism>
<feature type="domain" description="Ig-like" evidence="3">
    <location>
        <begin position="284"/>
        <end position="370"/>
    </location>
</feature>
<protein>
    <recommendedName>
        <fullName evidence="3">Ig-like domain-containing protein</fullName>
    </recommendedName>
</protein>
<dbReference type="SMART" id="SM00408">
    <property type="entry name" value="IGc2"/>
    <property type="match status" value="4"/>
</dbReference>
<dbReference type="SMART" id="SM00409">
    <property type="entry name" value="IG"/>
    <property type="match status" value="4"/>
</dbReference>
<feature type="domain" description="Ig-like" evidence="3">
    <location>
        <begin position="103"/>
        <end position="178"/>
    </location>
</feature>
<reference evidence="4 5" key="1">
    <citation type="journal article" date="2022" name="Nat. Ecol. Evol.">
        <title>A masculinizing supergene underlies an exaggerated male reproductive morph in a spider.</title>
        <authorList>
            <person name="Hendrickx F."/>
            <person name="De Corte Z."/>
            <person name="Sonet G."/>
            <person name="Van Belleghem S.M."/>
            <person name="Kostlbacher S."/>
            <person name="Vangestel C."/>
        </authorList>
    </citation>
    <scope>NUCLEOTIDE SEQUENCE [LARGE SCALE GENOMIC DNA]</scope>
    <source>
        <strain evidence="4">W744_W776</strain>
    </source>
</reference>
<gene>
    <name evidence="4" type="ORF">JTE90_000473</name>
</gene>
<dbReference type="InterPro" id="IPR013098">
    <property type="entry name" value="Ig_I-set"/>
</dbReference>
<dbReference type="AlphaFoldDB" id="A0AAV6TP80"/>
<evidence type="ECO:0000256" key="2">
    <source>
        <dbReference type="ARBA" id="ARBA00023157"/>
    </source>
</evidence>
<dbReference type="GO" id="GO:0016020">
    <property type="term" value="C:membrane"/>
    <property type="evidence" value="ECO:0007669"/>
    <property type="project" value="UniProtKB-SubCell"/>
</dbReference>
<evidence type="ECO:0000256" key="1">
    <source>
        <dbReference type="ARBA" id="ARBA00022737"/>
    </source>
</evidence>
<dbReference type="InterPro" id="IPR007110">
    <property type="entry name" value="Ig-like_dom"/>
</dbReference>
<evidence type="ECO:0000313" key="5">
    <source>
        <dbReference type="Proteomes" id="UP000827092"/>
    </source>
</evidence>
<sequence length="609" mass="67635">TSTDYAPLSTSNNHIIHQNGSIVLPNIQKENEGLYKCNISNGIGDSLVKAVVIKLRENNKMKITGRLFPFLVYFTMIFAKKSQASDVNLKIQSFNFPATPIIGQRVNTMCATVIATDKMEFYWSKSGSDLKKSNRVQIMVFPQFSSLIIDPLVEDDSGNYTCTVMSKGTSDTYTAALNVLTPLYGYTSQLILKETVAKVFFSIGEGLGKPRPSSKWTKLSGIDKEVTTLENSEYIHIHLNGSLEIRQIDKETGRLLSMYCSNGVGTELKKDVNIKVIDTWKIQPFTFPIGSRIGQRISTTCTTTGGKKPIFEWLKDGKVLKEGHSIKFSTIYDVSTIVIESVSENDSGNYTCVANSEGISDSFTTPLNVNVPPEWITIPSDKEILSFGTVIIPCEAIGKPKPITTWGKYNDIDGKYYPIVPDSSQQDRIFVSKNGSLKISEVNKGDDGIYQCIVSNDIGGSLTKSATLKVIVMITPKLIQRLMLSFFIYKFFIGVALVTAEYENWKIQPFIFPPMPTVGTRATGVCSTTSGKGLQFQWMKNGKIIDKSSTIEIRSYTDSSMIVIEPLTETDSGNYTCVVKSDFMTDSFTASLVVLIPPTWVKYHLMQMF</sequence>
<feature type="non-terminal residue" evidence="4">
    <location>
        <position position="1"/>
    </location>
</feature>
<evidence type="ECO:0000313" key="4">
    <source>
        <dbReference type="EMBL" id="KAG8173632.1"/>
    </source>
</evidence>
<dbReference type="EMBL" id="JAFNEN010001586">
    <property type="protein sequence ID" value="KAG8173632.1"/>
    <property type="molecule type" value="Genomic_DNA"/>
</dbReference>
<dbReference type="InterPro" id="IPR013783">
    <property type="entry name" value="Ig-like_fold"/>
</dbReference>
<dbReference type="Gene3D" id="2.60.40.10">
    <property type="entry name" value="Immunoglobulins"/>
    <property type="match status" value="5"/>
</dbReference>
<feature type="domain" description="Ig-like" evidence="3">
    <location>
        <begin position="509"/>
        <end position="591"/>
    </location>
</feature>
<dbReference type="InterPro" id="IPR036179">
    <property type="entry name" value="Ig-like_dom_sf"/>
</dbReference>
<dbReference type="FunFam" id="2.60.40.10:FF:000333">
    <property type="entry name" value="Down syndrome cell adhesion molecule"/>
    <property type="match status" value="1"/>
</dbReference>
<dbReference type="Proteomes" id="UP000827092">
    <property type="component" value="Unassembled WGS sequence"/>
</dbReference>
<evidence type="ECO:0000259" key="3">
    <source>
        <dbReference type="PROSITE" id="PS50835"/>
    </source>
</evidence>
<dbReference type="Pfam" id="PF13927">
    <property type="entry name" value="Ig_3"/>
    <property type="match status" value="1"/>
</dbReference>
<dbReference type="PROSITE" id="PS50835">
    <property type="entry name" value="IG_LIKE"/>
    <property type="match status" value="4"/>
</dbReference>
<dbReference type="SUPFAM" id="SSF48726">
    <property type="entry name" value="Immunoglobulin"/>
    <property type="match status" value="5"/>
</dbReference>
<dbReference type="PANTHER" id="PTHR44170:SF56">
    <property type="entry name" value="FIBRONECTIN TYPE-III DOMAIN-CONTAINING PROTEIN"/>
    <property type="match status" value="1"/>
</dbReference>
<proteinExistence type="predicted"/>
<keyword evidence="5" id="KW-1185">Reference proteome</keyword>
<dbReference type="GO" id="GO:0098609">
    <property type="term" value="P:cell-cell adhesion"/>
    <property type="evidence" value="ECO:0007669"/>
    <property type="project" value="TreeGrafter"/>
</dbReference>
<comment type="caution">
    <text evidence="4">The sequence shown here is derived from an EMBL/GenBank/DDBJ whole genome shotgun (WGS) entry which is preliminary data.</text>
</comment>
<name>A0AAV6TP80_9ARAC</name>
<dbReference type="InterPro" id="IPR003598">
    <property type="entry name" value="Ig_sub2"/>
</dbReference>